<evidence type="ECO:0000256" key="3">
    <source>
        <dbReference type="ARBA" id="ARBA00023242"/>
    </source>
</evidence>
<feature type="region of interest" description="Disordered" evidence="5">
    <location>
        <begin position="1"/>
        <end position="56"/>
    </location>
</feature>
<dbReference type="PANTHER" id="PTHR12858:SF1">
    <property type="entry name" value="PRE-RRNA-PROCESSING PROTEIN TSR1 HOMOLOG"/>
    <property type="match status" value="1"/>
</dbReference>
<dbReference type="GO" id="GO:0000462">
    <property type="term" value="P:maturation of SSU-rRNA from tricistronic rRNA transcript (SSU-rRNA, 5.8S rRNA, LSU-rRNA)"/>
    <property type="evidence" value="ECO:0007669"/>
    <property type="project" value="TreeGrafter"/>
</dbReference>
<dbReference type="AlphaFoldDB" id="A0A7S2SDN9"/>
<dbReference type="GO" id="GO:0005730">
    <property type="term" value="C:nucleolus"/>
    <property type="evidence" value="ECO:0007669"/>
    <property type="project" value="UniProtKB-SubCell"/>
</dbReference>
<dbReference type="PANTHER" id="PTHR12858">
    <property type="entry name" value="RIBOSOME BIOGENESIS PROTEIN"/>
    <property type="match status" value="1"/>
</dbReference>
<feature type="compositionally biased region" description="Basic residues" evidence="5">
    <location>
        <begin position="1"/>
        <end position="12"/>
    </location>
</feature>
<dbReference type="InterPro" id="IPR007034">
    <property type="entry name" value="BMS1_TSR1_C"/>
</dbReference>
<dbReference type="EMBL" id="HBHK01020611">
    <property type="protein sequence ID" value="CAD9697100.1"/>
    <property type="molecule type" value="Transcribed_RNA"/>
</dbReference>
<gene>
    <name evidence="7" type="ORF">QSP1433_LOCUS13088</name>
</gene>
<dbReference type="Pfam" id="PF04950">
    <property type="entry name" value="RIBIOP_C"/>
    <property type="match status" value="1"/>
</dbReference>
<dbReference type="GO" id="GO:0030688">
    <property type="term" value="C:preribosome, small subunit precursor"/>
    <property type="evidence" value="ECO:0007669"/>
    <property type="project" value="TreeGrafter"/>
</dbReference>
<evidence type="ECO:0000256" key="1">
    <source>
        <dbReference type="ARBA" id="ARBA00004604"/>
    </source>
</evidence>
<feature type="domain" description="Bms1-type G" evidence="6">
    <location>
        <begin position="95"/>
        <end position="282"/>
    </location>
</feature>
<evidence type="ECO:0000256" key="2">
    <source>
        <dbReference type="ARBA" id="ARBA00022517"/>
    </source>
</evidence>
<feature type="region of interest" description="Disordered" evidence="5">
    <location>
        <begin position="340"/>
        <end position="465"/>
    </location>
</feature>
<reference evidence="7" key="1">
    <citation type="submission" date="2021-01" db="EMBL/GenBank/DDBJ databases">
        <authorList>
            <person name="Corre E."/>
            <person name="Pelletier E."/>
            <person name="Niang G."/>
            <person name="Scheremetjew M."/>
            <person name="Finn R."/>
            <person name="Kale V."/>
            <person name="Holt S."/>
            <person name="Cochrane G."/>
            <person name="Meng A."/>
            <person name="Brown T."/>
            <person name="Cohen L."/>
        </authorList>
    </citation>
    <scope>NUCLEOTIDE SEQUENCE</scope>
    <source>
        <strain evidence="7">NY070348D</strain>
    </source>
</reference>
<protein>
    <recommendedName>
        <fullName evidence="6">Bms1-type G domain-containing protein</fullName>
    </recommendedName>
</protein>
<dbReference type="InterPro" id="IPR030387">
    <property type="entry name" value="G_Bms1/Tsr1_dom"/>
</dbReference>
<dbReference type="GO" id="GO:0034511">
    <property type="term" value="F:U3 snoRNA binding"/>
    <property type="evidence" value="ECO:0007669"/>
    <property type="project" value="TreeGrafter"/>
</dbReference>
<dbReference type="GO" id="GO:0000479">
    <property type="term" value="P:endonucleolytic cleavage of tricistronic rRNA transcript (SSU-rRNA, 5.8S rRNA, LSU-rRNA)"/>
    <property type="evidence" value="ECO:0007669"/>
    <property type="project" value="TreeGrafter"/>
</dbReference>
<feature type="compositionally biased region" description="Basic and acidic residues" evidence="5">
    <location>
        <begin position="28"/>
        <end position="41"/>
    </location>
</feature>
<evidence type="ECO:0000256" key="4">
    <source>
        <dbReference type="ARBA" id="ARBA00038288"/>
    </source>
</evidence>
<dbReference type="PROSITE" id="PS51714">
    <property type="entry name" value="G_BMS1"/>
    <property type="match status" value="1"/>
</dbReference>
<dbReference type="InterPro" id="IPR039761">
    <property type="entry name" value="Bms1/Tsr1"/>
</dbReference>
<dbReference type="InterPro" id="IPR012948">
    <property type="entry name" value="AARP2CN"/>
</dbReference>
<dbReference type="SMART" id="SM00785">
    <property type="entry name" value="AARP2CN"/>
    <property type="match status" value="1"/>
</dbReference>
<dbReference type="SMART" id="SM01362">
    <property type="entry name" value="DUF663"/>
    <property type="match status" value="1"/>
</dbReference>
<feature type="compositionally biased region" description="Basic and acidic residues" evidence="5">
    <location>
        <begin position="341"/>
        <end position="362"/>
    </location>
</feature>
<proteinExistence type="inferred from homology"/>
<organism evidence="7">
    <name type="scientific">Mucochytrium quahogii</name>
    <dbReference type="NCBI Taxonomy" id="96639"/>
    <lineage>
        <taxon>Eukaryota</taxon>
        <taxon>Sar</taxon>
        <taxon>Stramenopiles</taxon>
        <taxon>Bigyra</taxon>
        <taxon>Labyrinthulomycetes</taxon>
        <taxon>Thraustochytrida</taxon>
        <taxon>Thraustochytriidae</taxon>
        <taxon>Mucochytrium</taxon>
    </lineage>
</organism>
<sequence>MDSSNHTRHRSGWLKQENKAHKQKKSSKREIDKALGGRVERGASVAASTGGSSLASLGRQDRANRSVLLRKNKRQAVLAARRKGGSCFGGKTGGAPRTIGVIYLSEQGSLPGILGDSCSSLEAGLESVTEVFSKENFRATFLVAGRNNLSVLDVAKVSDVLCFVLPLCLGQDPRTFGTRKGGALDAFFGNAVDEMGRQYISIAKAQGLPATMGILQNLDQVPTKYRSSLKKHAQNFFIEEFGEGTKLVVDTPTKDGMADADSSNATNARSQFIRMLMEIKLKHVSWRSERSYMLGMSASINRSEDSEEGKGTLAVSGYLRGRPLDVHQLVHIPGHGSYRIAKIEGPRDPHPLRKMKGTEETRTLATADPSKWASLEEEASPDMMAGEQTWPTEEEMAEEEGSEEKSDGKKKKKLPPGTSDYQAAWLDGISDDEGDSDNEEDEEDMDDASEPEGLEDGKSIFGLDHSQGMTLEEWKKKKKEEQDEVEFPDEVETPIDVPAKDRFGKYRGLKSFRTSPWHAKELLPREYARIFQVKNPGELEKQVLQAGDELEQKYLRSLQGGDSSESKGTMDVEDDGVVAVNPGQYVTIYLVNVPLTILEKLGDARLPCILGSLMDHEQKLSVLNCNIQKVPSYEKPVKARDVVLMSCGIWRREVRPAYSENNANCDKNKFERYLHAGRWSVATAYAPLTFGANVPVLLLNATSHELVANGSVKDINPDRIILKKVVLSGYPVRVKKSWAVVRYMFFSPEDVRWFKPVDIWTKYGMSGRILEPVGTHGLFKCSFSKPIKNNDTICMSLYKRVYPKPVHEFKDLQKSEEDEQ</sequence>
<evidence type="ECO:0000313" key="7">
    <source>
        <dbReference type="EMBL" id="CAD9697100.1"/>
    </source>
</evidence>
<evidence type="ECO:0000256" key="5">
    <source>
        <dbReference type="SAM" id="MobiDB-lite"/>
    </source>
</evidence>
<evidence type="ECO:0000259" key="6">
    <source>
        <dbReference type="PROSITE" id="PS51714"/>
    </source>
</evidence>
<dbReference type="GO" id="GO:0005525">
    <property type="term" value="F:GTP binding"/>
    <property type="evidence" value="ECO:0007669"/>
    <property type="project" value="TreeGrafter"/>
</dbReference>
<keyword evidence="3" id="KW-0539">Nucleus</keyword>
<feature type="compositionally biased region" description="Low complexity" evidence="5">
    <location>
        <begin position="42"/>
        <end position="56"/>
    </location>
</feature>
<name>A0A7S2SDN9_9STRA</name>
<keyword evidence="2" id="KW-0690">Ribosome biogenesis</keyword>
<dbReference type="Pfam" id="PF08142">
    <property type="entry name" value="AARP2CN"/>
    <property type="match status" value="1"/>
</dbReference>
<comment type="similarity">
    <text evidence="4">Belongs to the TRAFAC class translation factor GTPase superfamily. Bms1-like GTPase family. TSR1 subfamily.</text>
</comment>
<feature type="compositionally biased region" description="Acidic residues" evidence="5">
    <location>
        <begin position="429"/>
        <end position="454"/>
    </location>
</feature>
<accession>A0A7S2SDN9</accession>
<feature type="compositionally biased region" description="Acidic residues" evidence="5">
    <location>
        <begin position="392"/>
        <end position="402"/>
    </location>
</feature>
<dbReference type="GO" id="GO:0003924">
    <property type="term" value="F:GTPase activity"/>
    <property type="evidence" value="ECO:0007669"/>
    <property type="project" value="TreeGrafter"/>
</dbReference>
<comment type="subcellular location">
    <subcellularLocation>
        <location evidence="1">Nucleus</location>
        <location evidence="1">Nucleolus</location>
    </subcellularLocation>
</comment>